<dbReference type="RefSeq" id="WP_069644274.1">
    <property type="nucleotide sequence ID" value="NZ_MIJE01000035.1"/>
</dbReference>
<name>A0A1E5FYU4_9FIRM</name>
<proteinExistence type="predicted"/>
<keyword evidence="2" id="KW-1133">Transmembrane helix</keyword>
<organism evidence="3 4">
    <name type="scientific">Desulfuribacillus alkaliarsenatis</name>
    <dbReference type="NCBI Taxonomy" id="766136"/>
    <lineage>
        <taxon>Bacteria</taxon>
        <taxon>Bacillati</taxon>
        <taxon>Bacillota</taxon>
        <taxon>Desulfuribacillia</taxon>
        <taxon>Desulfuribacillales</taxon>
        <taxon>Desulfuribacillaceae</taxon>
        <taxon>Desulfuribacillus</taxon>
    </lineage>
</organism>
<gene>
    <name evidence="3" type="ORF">BHF68_11415</name>
</gene>
<accession>A0A1E5FYU4</accession>
<dbReference type="InterPro" id="IPR011990">
    <property type="entry name" value="TPR-like_helical_dom_sf"/>
</dbReference>
<keyword evidence="2" id="KW-0812">Transmembrane</keyword>
<evidence type="ECO:0000313" key="4">
    <source>
        <dbReference type="Proteomes" id="UP000094296"/>
    </source>
</evidence>
<feature type="coiled-coil region" evidence="1">
    <location>
        <begin position="100"/>
        <end position="127"/>
    </location>
</feature>
<sequence>MKKIIKTFKSLAGFIVIGFVLGIVTAILDINPTQPLFILATLIIVFSYFGYSFWKSWIKPISLINQGKYDEAIQFFMKVEEKNKDTIGYRSQALVNIALCLNLKGEFEESLEKLNELKNEKMDKNLRVGFLTLYASNLTGLDRDYMLVKEYVDEAYNISKMPSILIGKAHVALTEGDMGEADRLIEESLRLLEQEKSQNVKWGFESTLVYMPDLNNMLLNHALGLYYYRINSTDKSKYFFIKVIEYPHDNYYVAYAKKLLLDLNGEAK</sequence>
<dbReference type="Pfam" id="PF13181">
    <property type="entry name" value="TPR_8"/>
    <property type="match status" value="1"/>
</dbReference>
<protein>
    <recommendedName>
        <fullName evidence="5">Tetratricopeptide repeat protein</fullName>
    </recommendedName>
</protein>
<keyword evidence="4" id="KW-1185">Reference proteome</keyword>
<evidence type="ECO:0000256" key="2">
    <source>
        <dbReference type="SAM" id="Phobius"/>
    </source>
</evidence>
<dbReference type="SUPFAM" id="SSF48452">
    <property type="entry name" value="TPR-like"/>
    <property type="match status" value="1"/>
</dbReference>
<dbReference type="AlphaFoldDB" id="A0A1E5FYU4"/>
<dbReference type="Gene3D" id="1.25.40.10">
    <property type="entry name" value="Tetratricopeptide repeat domain"/>
    <property type="match status" value="1"/>
</dbReference>
<dbReference type="EMBL" id="MIJE01000035">
    <property type="protein sequence ID" value="OEF95708.1"/>
    <property type="molecule type" value="Genomic_DNA"/>
</dbReference>
<feature type="transmembrane region" description="Helical" evidence="2">
    <location>
        <begin position="12"/>
        <end position="30"/>
    </location>
</feature>
<comment type="caution">
    <text evidence="3">The sequence shown here is derived from an EMBL/GenBank/DDBJ whole genome shotgun (WGS) entry which is preliminary data.</text>
</comment>
<dbReference type="STRING" id="766136.BHF68_11415"/>
<dbReference type="InterPro" id="IPR019734">
    <property type="entry name" value="TPR_rpt"/>
</dbReference>
<keyword evidence="2" id="KW-0472">Membrane</keyword>
<feature type="transmembrane region" description="Helical" evidence="2">
    <location>
        <begin position="36"/>
        <end position="54"/>
    </location>
</feature>
<evidence type="ECO:0008006" key="5">
    <source>
        <dbReference type="Google" id="ProtNLM"/>
    </source>
</evidence>
<evidence type="ECO:0000313" key="3">
    <source>
        <dbReference type="EMBL" id="OEF95708.1"/>
    </source>
</evidence>
<evidence type="ECO:0000256" key="1">
    <source>
        <dbReference type="SAM" id="Coils"/>
    </source>
</evidence>
<keyword evidence="1" id="KW-0175">Coiled coil</keyword>
<dbReference type="Proteomes" id="UP000094296">
    <property type="component" value="Unassembled WGS sequence"/>
</dbReference>
<reference evidence="3 4" key="1">
    <citation type="submission" date="2016-09" db="EMBL/GenBank/DDBJ databases">
        <title>Draft genome sequence for the type strain of Desulfuribacillus alkaliarsenatis AHT28, an obligately anaerobic, sulfidogenic bacterium isolated from Russian soda lake sediments.</title>
        <authorList>
            <person name="Abin C.A."/>
            <person name="Hollibaugh J.T."/>
        </authorList>
    </citation>
    <scope>NUCLEOTIDE SEQUENCE [LARGE SCALE GENOMIC DNA]</scope>
    <source>
        <strain evidence="3 4">AHT28</strain>
    </source>
</reference>